<dbReference type="InParanoid" id="A0A1E7FIY3"/>
<dbReference type="InterPro" id="IPR051292">
    <property type="entry name" value="Xyl/GlcA_transferase"/>
</dbReference>
<evidence type="ECO:0000313" key="8">
    <source>
        <dbReference type="Proteomes" id="UP000095751"/>
    </source>
</evidence>
<keyword evidence="5" id="KW-0472">Membrane</keyword>
<dbReference type="GO" id="GO:0016020">
    <property type="term" value="C:membrane"/>
    <property type="evidence" value="ECO:0007669"/>
    <property type="project" value="UniProtKB-SubCell"/>
</dbReference>
<dbReference type="GO" id="GO:0042285">
    <property type="term" value="F:xylosyltransferase activity"/>
    <property type="evidence" value="ECO:0007669"/>
    <property type="project" value="TreeGrafter"/>
</dbReference>
<keyword evidence="6" id="KW-0325">Glycoprotein</keyword>
<dbReference type="KEGG" id="fcy:FRACYDRAFT_207969"/>
<protein>
    <submittedName>
        <fullName evidence="7">Uncharacterized protein</fullName>
    </submittedName>
</protein>
<evidence type="ECO:0000256" key="5">
    <source>
        <dbReference type="ARBA" id="ARBA00023136"/>
    </source>
</evidence>
<dbReference type="GO" id="GO:0035269">
    <property type="term" value="P:protein O-linked glycosylation via mannose"/>
    <property type="evidence" value="ECO:0007669"/>
    <property type="project" value="TreeGrafter"/>
</dbReference>
<dbReference type="PANTHER" id="PTHR12270:SF52">
    <property type="entry name" value="GLYCOSYLTRANSFERASE-LIKE PROTEIN GNT13-RELATED"/>
    <property type="match status" value="1"/>
</dbReference>
<organism evidence="7 8">
    <name type="scientific">Fragilariopsis cylindrus CCMP1102</name>
    <dbReference type="NCBI Taxonomy" id="635003"/>
    <lineage>
        <taxon>Eukaryota</taxon>
        <taxon>Sar</taxon>
        <taxon>Stramenopiles</taxon>
        <taxon>Ochrophyta</taxon>
        <taxon>Bacillariophyta</taxon>
        <taxon>Bacillariophyceae</taxon>
        <taxon>Bacillariophycidae</taxon>
        <taxon>Bacillariales</taxon>
        <taxon>Bacillariaceae</taxon>
        <taxon>Fragilariopsis</taxon>
    </lineage>
</organism>
<keyword evidence="4" id="KW-1133">Transmembrane helix</keyword>
<sequence>MKKKRYHTVAGGNSHNNNRILEVSGGIAEEIPENDNGNGSDSGSLLLPIRTIHNQQKLAALYSSCGTTTTTTADDTPTAAAANNNTTVTTTTTLVVQTSIDRMWILKETCQRWNIDPIIAVVFVPHSESFIGDTEGTNERKTLLNILERCSNLYIIRYIADPIESIEGRYPVNRMRNVGLDYVTTNHVLMIDIDFIPSQDLDTTIKNATQQQQQQRKTNNATTNIALVVPAFERRKPIDCLDEVSCSKHLKGSDSNNFLPHTFEELQKCYSTKSSINNTKSDCIVFQSEYNWDGHSTTRSKQWINEQFYDNNNNNSKDNDSDISFRKIPCFDTARYEPYVVLQWCPSTKLSTTTEGIAPLSPYYDERFYGYGKNKIELISHLRFMSYEFHILPKGYIIHNPHVESKTKYRWNDIQHSSLHKTMDTLYNTIFMKELYKMYSSHTHTNTTGNGIVELCEQKR</sequence>
<keyword evidence="8" id="KW-1185">Reference proteome</keyword>
<proteinExistence type="predicted"/>
<evidence type="ECO:0000256" key="6">
    <source>
        <dbReference type="ARBA" id="ARBA00023180"/>
    </source>
</evidence>
<evidence type="ECO:0000313" key="7">
    <source>
        <dbReference type="EMBL" id="OEU18107.1"/>
    </source>
</evidence>
<dbReference type="EMBL" id="KV784357">
    <property type="protein sequence ID" value="OEU18107.1"/>
    <property type="molecule type" value="Genomic_DNA"/>
</dbReference>
<evidence type="ECO:0000256" key="1">
    <source>
        <dbReference type="ARBA" id="ARBA00004606"/>
    </source>
</evidence>
<comment type="subcellular location">
    <subcellularLocation>
        <location evidence="1">Membrane</location>
        <topology evidence="1">Single-pass type II membrane protein</topology>
    </subcellularLocation>
</comment>
<dbReference type="Pfam" id="PF13896">
    <property type="entry name" value="Glyco_transf_49"/>
    <property type="match status" value="1"/>
</dbReference>
<evidence type="ECO:0000256" key="4">
    <source>
        <dbReference type="ARBA" id="ARBA00022989"/>
    </source>
</evidence>
<gene>
    <name evidence="7" type="ORF">FRACYDRAFT_207969</name>
</gene>
<evidence type="ECO:0000256" key="3">
    <source>
        <dbReference type="ARBA" id="ARBA00022968"/>
    </source>
</evidence>
<name>A0A1E7FIY3_9STRA</name>
<reference evidence="7 8" key="1">
    <citation type="submission" date="2016-09" db="EMBL/GenBank/DDBJ databases">
        <title>Extensive genetic diversity and differential bi-allelic expression allows diatom success in the polar Southern Ocean.</title>
        <authorList>
            <consortium name="DOE Joint Genome Institute"/>
            <person name="Mock T."/>
            <person name="Otillar R.P."/>
            <person name="Strauss J."/>
            <person name="Dupont C."/>
            <person name="Frickenhaus S."/>
            <person name="Maumus F."/>
            <person name="Mcmullan M."/>
            <person name="Sanges R."/>
            <person name="Schmutz J."/>
            <person name="Toseland A."/>
            <person name="Valas R."/>
            <person name="Veluchamy A."/>
            <person name="Ward B.J."/>
            <person name="Allen A."/>
            <person name="Barry K."/>
            <person name="Falciatore A."/>
            <person name="Ferrante M."/>
            <person name="Fortunato A.E."/>
            <person name="Gloeckner G."/>
            <person name="Gruber A."/>
            <person name="Hipkin R."/>
            <person name="Janech M."/>
            <person name="Kroth P."/>
            <person name="Leese F."/>
            <person name="Lindquist E."/>
            <person name="Lyon B.R."/>
            <person name="Martin J."/>
            <person name="Mayer C."/>
            <person name="Parker M."/>
            <person name="Quesneville H."/>
            <person name="Raymond J."/>
            <person name="Uhlig C."/>
            <person name="Valentin K.U."/>
            <person name="Worden A.Z."/>
            <person name="Armbrust E.V."/>
            <person name="Bowler C."/>
            <person name="Green B."/>
            <person name="Moulton V."/>
            <person name="Van Oosterhout C."/>
            <person name="Grigoriev I."/>
        </authorList>
    </citation>
    <scope>NUCLEOTIDE SEQUENCE [LARGE SCALE GENOMIC DNA]</scope>
    <source>
        <strain evidence="7 8">CCMP1102</strain>
    </source>
</reference>
<keyword evidence="3" id="KW-0735">Signal-anchor</keyword>
<keyword evidence="2" id="KW-0812">Transmembrane</keyword>
<dbReference type="PANTHER" id="PTHR12270">
    <property type="entry name" value="GLYCOSYLTRANSFERASE-RELATED"/>
    <property type="match status" value="1"/>
</dbReference>
<dbReference type="GO" id="GO:0015020">
    <property type="term" value="F:glucuronosyltransferase activity"/>
    <property type="evidence" value="ECO:0007669"/>
    <property type="project" value="TreeGrafter"/>
</dbReference>
<evidence type="ECO:0000256" key="2">
    <source>
        <dbReference type="ARBA" id="ARBA00022692"/>
    </source>
</evidence>
<dbReference type="Proteomes" id="UP000095751">
    <property type="component" value="Unassembled WGS sequence"/>
</dbReference>
<dbReference type="OrthoDB" id="205012at2759"/>
<dbReference type="AlphaFoldDB" id="A0A1E7FIY3"/>
<accession>A0A1E7FIY3</accession>